<keyword evidence="2" id="KW-1185">Reference proteome</keyword>
<proteinExistence type="predicted"/>
<gene>
    <name evidence="1" type="ORF">ACFFGX_00755</name>
</gene>
<protein>
    <submittedName>
        <fullName evidence="1">Uncharacterized protein</fullName>
    </submittedName>
</protein>
<dbReference type="Proteomes" id="UP001589891">
    <property type="component" value="Unassembled WGS sequence"/>
</dbReference>
<dbReference type="RefSeq" id="WP_376941930.1">
    <property type="nucleotide sequence ID" value="NZ_CP171449.1"/>
</dbReference>
<evidence type="ECO:0000313" key="2">
    <source>
        <dbReference type="Proteomes" id="UP001589891"/>
    </source>
</evidence>
<evidence type="ECO:0000313" key="1">
    <source>
        <dbReference type="EMBL" id="MFC0708197.1"/>
    </source>
</evidence>
<reference evidence="1 2" key="1">
    <citation type="submission" date="2024-09" db="EMBL/GenBank/DDBJ databases">
        <authorList>
            <person name="Sun Q."/>
            <person name="Mori K."/>
        </authorList>
    </citation>
    <scope>NUCLEOTIDE SEQUENCE [LARGE SCALE GENOMIC DNA]</scope>
    <source>
        <strain evidence="1 2">NCAIM B.01794</strain>
    </source>
</reference>
<dbReference type="EMBL" id="JBHLSS010000003">
    <property type="protein sequence ID" value="MFC0708197.1"/>
    <property type="molecule type" value="Genomic_DNA"/>
</dbReference>
<sequence length="41" mass="4532">MPTAAALLPPLIALVVLGSLASAVGYAREWTDKYRRNKDFR</sequence>
<organism evidence="1 2">
    <name type="scientific">Azorhizophilus paspali</name>
    <name type="common">Azotobacter paspali</name>
    <dbReference type="NCBI Taxonomy" id="69963"/>
    <lineage>
        <taxon>Bacteria</taxon>
        <taxon>Pseudomonadati</taxon>
        <taxon>Pseudomonadota</taxon>
        <taxon>Gammaproteobacteria</taxon>
        <taxon>Pseudomonadales</taxon>
        <taxon>Pseudomonadaceae</taxon>
        <taxon>Azorhizophilus</taxon>
    </lineage>
</organism>
<name>A0ABV6SF91_AZOPA</name>
<accession>A0ABV6SF91</accession>
<comment type="caution">
    <text evidence="1">The sequence shown here is derived from an EMBL/GenBank/DDBJ whole genome shotgun (WGS) entry which is preliminary data.</text>
</comment>